<keyword evidence="1" id="KW-0233">DNA recombination</keyword>
<dbReference type="Pfam" id="PF00589">
    <property type="entry name" value="Phage_integrase"/>
    <property type="match status" value="1"/>
</dbReference>
<dbReference type="GO" id="GO:0006310">
    <property type="term" value="P:DNA recombination"/>
    <property type="evidence" value="ECO:0007669"/>
    <property type="project" value="UniProtKB-KW"/>
</dbReference>
<proteinExistence type="predicted"/>
<evidence type="ECO:0000313" key="3">
    <source>
        <dbReference type="EMBL" id="EQD74650.1"/>
    </source>
</evidence>
<dbReference type="Gene3D" id="1.10.443.10">
    <property type="entry name" value="Intergrase catalytic core"/>
    <property type="match status" value="1"/>
</dbReference>
<sequence length="158" mass="17704">MRYVGSKEPSAAALAQSVLCIPLKCFERRLVGFLSREEVQAILEAPSPQTWTGQRDRVMLATLYNTGARIAELIALRVGDVAFEGGPAIHIVGKGRKQRQVPLWPETAKQLKRWLRQYPRDSQQPLFPNRSGTPFTRIGVTERLKRAAHSAAKQCPEL</sequence>
<dbReference type="InterPro" id="IPR011010">
    <property type="entry name" value="DNA_brk_join_enz"/>
</dbReference>
<reference evidence="3" key="1">
    <citation type="submission" date="2013-08" db="EMBL/GenBank/DDBJ databases">
        <authorList>
            <person name="Mendez C."/>
            <person name="Richter M."/>
            <person name="Ferrer M."/>
            <person name="Sanchez J."/>
        </authorList>
    </citation>
    <scope>NUCLEOTIDE SEQUENCE</scope>
</reference>
<dbReference type="InterPro" id="IPR050090">
    <property type="entry name" value="Tyrosine_recombinase_XerCD"/>
</dbReference>
<gene>
    <name evidence="3" type="ORF">B1A_04366</name>
</gene>
<reference evidence="3" key="2">
    <citation type="journal article" date="2014" name="ISME J.">
        <title>Microbial stratification in low pH oxic and suboxic macroscopic growths along an acid mine drainage.</title>
        <authorList>
            <person name="Mendez-Garcia C."/>
            <person name="Mesa V."/>
            <person name="Sprenger R.R."/>
            <person name="Richter M."/>
            <person name="Diez M.S."/>
            <person name="Solano J."/>
            <person name="Bargiela R."/>
            <person name="Golyshina O.V."/>
            <person name="Manteca A."/>
            <person name="Ramos J.L."/>
            <person name="Gallego J.R."/>
            <person name="Llorente I."/>
            <person name="Martins Dos Santos V.A."/>
            <person name="Jensen O.N."/>
            <person name="Pelaez A.I."/>
            <person name="Sanchez J."/>
            <person name="Ferrer M."/>
        </authorList>
    </citation>
    <scope>NUCLEOTIDE SEQUENCE</scope>
</reference>
<dbReference type="AlphaFoldDB" id="T1CX50"/>
<comment type="caution">
    <text evidence="3">The sequence shown here is derived from an EMBL/GenBank/DDBJ whole genome shotgun (WGS) entry which is preliminary data.</text>
</comment>
<evidence type="ECO:0000256" key="1">
    <source>
        <dbReference type="ARBA" id="ARBA00023172"/>
    </source>
</evidence>
<feature type="domain" description="Tyr recombinase" evidence="2">
    <location>
        <begin position="29"/>
        <end position="158"/>
    </location>
</feature>
<dbReference type="PANTHER" id="PTHR30349:SF81">
    <property type="entry name" value="TYROSINE RECOMBINASE XERC"/>
    <property type="match status" value="1"/>
</dbReference>
<feature type="non-terminal residue" evidence="3">
    <location>
        <position position="158"/>
    </location>
</feature>
<dbReference type="SUPFAM" id="SSF56349">
    <property type="entry name" value="DNA breaking-rejoining enzymes"/>
    <property type="match status" value="1"/>
</dbReference>
<evidence type="ECO:0000259" key="2">
    <source>
        <dbReference type="PROSITE" id="PS51898"/>
    </source>
</evidence>
<dbReference type="InterPro" id="IPR013762">
    <property type="entry name" value="Integrase-like_cat_sf"/>
</dbReference>
<dbReference type="PANTHER" id="PTHR30349">
    <property type="entry name" value="PHAGE INTEGRASE-RELATED"/>
    <property type="match status" value="1"/>
</dbReference>
<name>T1CX50_9ZZZZ</name>
<accession>T1CX50</accession>
<dbReference type="GO" id="GO:0003677">
    <property type="term" value="F:DNA binding"/>
    <property type="evidence" value="ECO:0007669"/>
    <property type="project" value="InterPro"/>
</dbReference>
<protein>
    <submittedName>
        <fullName evidence="3">Integrase/recombinase</fullName>
    </submittedName>
</protein>
<dbReference type="EMBL" id="AUZX01003166">
    <property type="protein sequence ID" value="EQD74650.1"/>
    <property type="molecule type" value="Genomic_DNA"/>
</dbReference>
<organism evidence="3">
    <name type="scientific">mine drainage metagenome</name>
    <dbReference type="NCBI Taxonomy" id="410659"/>
    <lineage>
        <taxon>unclassified sequences</taxon>
        <taxon>metagenomes</taxon>
        <taxon>ecological metagenomes</taxon>
    </lineage>
</organism>
<dbReference type="InterPro" id="IPR002104">
    <property type="entry name" value="Integrase_catalytic"/>
</dbReference>
<dbReference type="GO" id="GO:0015074">
    <property type="term" value="P:DNA integration"/>
    <property type="evidence" value="ECO:0007669"/>
    <property type="project" value="InterPro"/>
</dbReference>
<dbReference type="PROSITE" id="PS51898">
    <property type="entry name" value="TYR_RECOMBINASE"/>
    <property type="match status" value="1"/>
</dbReference>